<dbReference type="EMBL" id="PCVL01000040">
    <property type="protein sequence ID" value="PIQ72442.1"/>
    <property type="molecule type" value="Genomic_DNA"/>
</dbReference>
<reference evidence="1 2" key="1">
    <citation type="submission" date="2017-09" db="EMBL/GenBank/DDBJ databases">
        <title>Depth-based differentiation of microbial function through sediment-hosted aquifers and enrichment of novel symbionts in the deep terrestrial subsurface.</title>
        <authorList>
            <person name="Probst A.J."/>
            <person name="Ladd B."/>
            <person name="Jarett J.K."/>
            <person name="Geller-Mcgrath D.E."/>
            <person name="Sieber C.M."/>
            <person name="Emerson J.B."/>
            <person name="Anantharaman K."/>
            <person name="Thomas B.C."/>
            <person name="Malmstrom R."/>
            <person name="Stieglmeier M."/>
            <person name="Klingl A."/>
            <person name="Woyke T."/>
            <person name="Ryan C.M."/>
            <person name="Banfield J.F."/>
        </authorList>
    </citation>
    <scope>NUCLEOTIDE SEQUENCE [LARGE SCALE GENOMIC DNA]</scope>
    <source>
        <strain evidence="1">CG11_big_fil_rev_8_21_14_0_20_35_14</strain>
    </source>
</reference>
<name>A0A2H0KMG0_9BACT</name>
<dbReference type="AlphaFoldDB" id="A0A2H0KMG0"/>
<gene>
    <name evidence="1" type="ORF">COV86_02950</name>
</gene>
<comment type="caution">
    <text evidence="1">The sequence shown here is derived from an EMBL/GenBank/DDBJ whole genome shotgun (WGS) entry which is preliminary data.</text>
</comment>
<accession>A0A2H0KMG0</accession>
<protein>
    <submittedName>
        <fullName evidence="1">Uncharacterized protein</fullName>
    </submittedName>
</protein>
<sequence>MLEKVRSYFDIDPQLFNERNRKNQLVVVNIANLNGIQPPDEYSEAKNKKIKELYKIYQEMGNPQQLTIDFPIICCAVPNLGVEDIMFGQALSELIPDTEYNLAIIDGHHRVRYGPKYNVSDFYCSVYSLSQTLLNMKKLKKLDCQVIPEEYYKMLLKGMSSTISAFAQRGYSHTMIPVRF</sequence>
<evidence type="ECO:0000313" key="2">
    <source>
        <dbReference type="Proteomes" id="UP000229570"/>
    </source>
</evidence>
<organism evidence="1 2">
    <name type="scientific">Candidatus Roizmanbacteria bacterium CG11_big_fil_rev_8_21_14_0_20_35_14</name>
    <dbReference type="NCBI Taxonomy" id="1974855"/>
    <lineage>
        <taxon>Bacteria</taxon>
        <taxon>Candidatus Roizmaniibacteriota</taxon>
    </lineage>
</organism>
<proteinExistence type="predicted"/>
<evidence type="ECO:0000313" key="1">
    <source>
        <dbReference type="EMBL" id="PIQ72442.1"/>
    </source>
</evidence>
<dbReference type="Proteomes" id="UP000229570">
    <property type="component" value="Unassembled WGS sequence"/>
</dbReference>